<proteinExistence type="inferred from homology"/>
<dbReference type="GO" id="GO:0061630">
    <property type="term" value="F:ubiquitin protein ligase activity"/>
    <property type="evidence" value="ECO:0007669"/>
    <property type="project" value="UniProtKB-EC"/>
</dbReference>
<dbReference type="OrthoDB" id="185455at2759"/>
<dbReference type="AlphaFoldDB" id="A0A0J1B6U2"/>
<dbReference type="STRING" id="879819.A0A0J1B6U2"/>
<dbReference type="GO" id="GO:0005634">
    <property type="term" value="C:nucleus"/>
    <property type="evidence" value="ECO:0007669"/>
    <property type="project" value="UniProtKB-SubCell"/>
</dbReference>
<accession>A0A0J1B6U2</accession>
<dbReference type="RefSeq" id="XP_018279925.1">
    <property type="nucleotide sequence ID" value="XM_018422805.1"/>
</dbReference>
<feature type="region of interest" description="Disordered" evidence="2">
    <location>
        <begin position="264"/>
        <end position="347"/>
    </location>
</feature>
<keyword evidence="1" id="KW-0862">Zinc</keyword>
<comment type="similarity">
    <text evidence="1">Belongs to the NSE1 family.</text>
</comment>
<dbReference type="Gene3D" id="1.10.10.10">
    <property type="entry name" value="Winged helix-like DNA-binding domain superfamily/Winged helix DNA-binding domain"/>
    <property type="match status" value="1"/>
</dbReference>
<protein>
    <recommendedName>
        <fullName evidence="1">Non-structural maintenance of chromosomes element 1 homolog</fullName>
        <ecNumber evidence="1">2.3.2.27</ecNumber>
    </recommendedName>
</protein>
<dbReference type="GO" id="GO:0008270">
    <property type="term" value="F:zinc ion binding"/>
    <property type="evidence" value="ECO:0007669"/>
    <property type="project" value="UniProtKB-KW"/>
</dbReference>
<keyword evidence="1" id="KW-0808">Transferase</keyword>
<dbReference type="InterPro" id="IPR013083">
    <property type="entry name" value="Znf_RING/FYVE/PHD"/>
</dbReference>
<gene>
    <name evidence="3" type="ORF">CC85DRAFT_284575</name>
</gene>
<evidence type="ECO:0000256" key="2">
    <source>
        <dbReference type="SAM" id="MobiDB-lite"/>
    </source>
</evidence>
<evidence type="ECO:0000313" key="4">
    <source>
        <dbReference type="Proteomes" id="UP000053611"/>
    </source>
</evidence>
<dbReference type="Proteomes" id="UP000053611">
    <property type="component" value="Unassembled WGS sequence"/>
</dbReference>
<comment type="subunit">
    <text evidence="1">Component of the Smc5-Smc6 complex.</text>
</comment>
<dbReference type="GO" id="GO:0030915">
    <property type="term" value="C:Smc5-Smc6 complex"/>
    <property type="evidence" value="ECO:0007669"/>
    <property type="project" value="UniProtKB-UniRule"/>
</dbReference>
<organism evidence="3 4">
    <name type="scientific">Cutaneotrichosporon oleaginosum</name>
    <dbReference type="NCBI Taxonomy" id="879819"/>
    <lineage>
        <taxon>Eukaryota</taxon>
        <taxon>Fungi</taxon>
        <taxon>Dikarya</taxon>
        <taxon>Basidiomycota</taxon>
        <taxon>Agaricomycotina</taxon>
        <taxon>Tremellomycetes</taxon>
        <taxon>Trichosporonales</taxon>
        <taxon>Trichosporonaceae</taxon>
        <taxon>Cutaneotrichosporon</taxon>
    </lineage>
</organism>
<comment type="function">
    <text evidence="1">Acts in a DNA repair pathway for removal of UV-induced DNA damage that is distinct from classical nucleotide excision repair and in repair of ionizing radiation damage. Functions in homologous recombination repair of DNA double strand breaks and in recovery of stalled replication forks.</text>
</comment>
<dbReference type="Pfam" id="PF07574">
    <property type="entry name" value="SMC_Nse1"/>
    <property type="match status" value="1"/>
</dbReference>
<evidence type="ECO:0000313" key="3">
    <source>
        <dbReference type="EMBL" id="KLT43434.1"/>
    </source>
</evidence>
<keyword evidence="1" id="KW-0539">Nucleus</keyword>
<sequence length="347" mass="38984">MPNVAATDLHRAFNQMLLSRRAMTDDRLLEMYRRTIKAVQASDQDFQPTHRSNEQGLNAFLEELTSLLEPLGLGLKRGADETSGRKWTALVNTEGAGEIAQQATDLSPLEISYVRAVIEAIVESYPANSVGSRHAVGLVKDLNGQMTQSAAQALLKALVARGWLATSERGRYSLAPRAMLELADYLRGEYDDYVRVCRRCNRIVMTGVACAHQACEAHYHGYCYDMVLERRTACLECKTSFEEVRPTPIGEKAVSRVQDDFARAAKRRRSQRGNEDDEVDDSQPGMSQEQRAVAEEDEVESEEERRPSRSQGRTQQRGAETIIPDSFVDPDEEDLDSQPGPSRRRFR</sequence>
<dbReference type="Gene3D" id="3.90.1150.220">
    <property type="match status" value="1"/>
</dbReference>
<dbReference type="EC" id="2.3.2.27" evidence="1"/>
<keyword evidence="4" id="KW-1185">Reference proteome</keyword>
<keyword evidence="1" id="KW-0479">Metal-binding</keyword>
<name>A0A0J1B6U2_9TREE</name>
<dbReference type="GO" id="GO:0000724">
    <property type="term" value="P:double-strand break repair via homologous recombination"/>
    <property type="evidence" value="ECO:0007669"/>
    <property type="project" value="TreeGrafter"/>
</dbReference>
<comment type="subcellular location">
    <subcellularLocation>
        <location evidence="1">Nucleus</location>
    </subcellularLocation>
</comment>
<comment type="catalytic activity">
    <reaction evidence="1">
        <text>S-ubiquitinyl-[E2 ubiquitin-conjugating enzyme]-L-cysteine + [acceptor protein]-L-lysine = [E2 ubiquitin-conjugating enzyme]-L-cysteine + N(6)-ubiquitinyl-[acceptor protein]-L-lysine.</text>
        <dbReference type="EC" id="2.3.2.27"/>
    </reaction>
</comment>
<dbReference type="PANTHER" id="PTHR20973">
    <property type="entry name" value="NON-SMC ELEMENT 1-RELATED"/>
    <property type="match status" value="1"/>
</dbReference>
<dbReference type="Gene3D" id="3.30.40.10">
    <property type="entry name" value="Zinc/RING finger domain, C3HC4 (zinc finger)"/>
    <property type="match status" value="1"/>
</dbReference>
<dbReference type="InterPro" id="IPR036388">
    <property type="entry name" value="WH-like_DNA-bd_sf"/>
</dbReference>
<keyword evidence="1" id="KW-0833">Ubl conjugation pathway</keyword>
<evidence type="ECO:0000256" key="1">
    <source>
        <dbReference type="RuleBase" id="RU368018"/>
    </source>
</evidence>
<dbReference type="PANTHER" id="PTHR20973:SF0">
    <property type="entry name" value="NON-STRUCTURAL MAINTENANCE OF CHROMOSOMES ELEMENT 1 HOMOLOG"/>
    <property type="match status" value="1"/>
</dbReference>
<keyword evidence="1" id="KW-0227">DNA damage</keyword>
<reference evidence="3 4" key="1">
    <citation type="submission" date="2015-03" db="EMBL/GenBank/DDBJ databases">
        <title>Genomics and transcriptomics of the oil-accumulating basidiomycete yeast T. oleaginosus allow insights into substrate utilization and the diverse evolutionary trajectories of mating systems in fungi.</title>
        <authorList>
            <consortium name="DOE Joint Genome Institute"/>
            <person name="Kourist R."/>
            <person name="Kracht O."/>
            <person name="Bracharz F."/>
            <person name="Lipzen A."/>
            <person name="Nolan M."/>
            <person name="Ohm R."/>
            <person name="Grigoriev I."/>
            <person name="Sun S."/>
            <person name="Heitman J."/>
            <person name="Bruck T."/>
            <person name="Nowrousian M."/>
        </authorList>
    </citation>
    <scope>NUCLEOTIDE SEQUENCE [LARGE SCALE GENOMIC DNA]</scope>
    <source>
        <strain evidence="3 4">IBC0246</strain>
    </source>
</reference>
<dbReference type="InterPro" id="IPR011513">
    <property type="entry name" value="Nse1"/>
</dbReference>
<dbReference type="EMBL" id="KQ087195">
    <property type="protein sequence ID" value="KLT43434.1"/>
    <property type="molecule type" value="Genomic_DNA"/>
</dbReference>
<dbReference type="GeneID" id="28983408"/>
<keyword evidence="1" id="KW-0234">DNA repair</keyword>
<keyword evidence="1" id="KW-0863">Zinc-finger</keyword>
<keyword evidence="1" id="KW-0233">DNA recombination</keyword>